<comment type="similarity">
    <text evidence="2">Belongs to the ribonucleoside diphosphate reductase class-2 family.</text>
</comment>
<dbReference type="Pfam" id="PF14890">
    <property type="entry name" value="Intein_splicing"/>
    <property type="match status" value="1"/>
</dbReference>
<dbReference type="PRINTS" id="PR00379">
    <property type="entry name" value="INTEIN"/>
</dbReference>
<dbReference type="GO" id="GO:0004519">
    <property type="term" value="F:endonuclease activity"/>
    <property type="evidence" value="ECO:0007669"/>
    <property type="project" value="InterPro"/>
</dbReference>
<dbReference type="NCBIfam" id="TIGR01443">
    <property type="entry name" value="intein_Cterm"/>
    <property type="match status" value="1"/>
</dbReference>
<name>A0A401Z8V5_9CHLR</name>
<keyword evidence="6" id="KW-0068">Autocatalytic cleavage</keyword>
<evidence type="ECO:0000256" key="11">
    <source>
        <dbReference type="ARBA" id="ARBA00025437"/>
    </source>
</evidence>
<dbReference type="InterPro" id="IPR008926">
    <property type="entry name" value="RNR_R1-su_N"/>
</dbReference>
<proteinExistence type="inferred from homology"/>
<dbReference type="SUPFAM" id="SSF51998">
    <property type="entry name" value="PFL-like glycyl radical enzymes"/>
    <property type="match status" value="1"/>
</dbReference>
<keyword evidence="3" id="KW-0846">Cobalamin</keyword>
<dbReference type="InterPro" id="IPR006142">
    <property type="entry name" value="INTEIN"/>
</dbReference>
<dbReference type="Pfam" id="PF00317">
    <property type="entry name" value="Ribonuc_red_lgN"/>
    <property type="match status" value="1"/>
</dbReference>
<dbReference type="InterPro" id="IPR003586">
    <property type="entry name" value="Hint_dom_C"/>
</dbReference>
<dbReference type="GO" id="GO:0031419">
    <property type="term" value="F:cobalamin binding"/>
    <property type="evidence" value="ECO:0007669"/>
    <property type="project" value="UniProtKB-KW"/>
</dbReference>
<dbReference type="GO" id="GO:0071897">
    <property type="term" value="P:DNA biosynthetic process"/>
    <property type="evidence" value="ECO:0007669"/>
    <property type="project" value="UniProtKB-KW"/>
</dbReference>
<dbReference type="PROSITE" id="PS50817">
    <property type="entry name" value="INTEIN_N_TER"/>
    <property type="match status" value="1"/>
</dbReference>
<evidence type="ECO:0000256" key="12">
    <source>
        <dbReference type="ARBA" id="ARBA00047754"/>
    </source>
</evidence>
<dbReference type="AlphaFoldDB" id="A0A401Z8V5"/>
<evidence type="ECO:0000256" key="4">
    <source>
        <dbReference type="ARBA" id="ARBA00022634"/>
    </source>
</evidence>
<dbReference type="GO" id="GO:0004748">
    <property type="term" value="F:ribonucleoside-diphosphate reductase activity, thioredoxin disulfide as acceptor"/>
    <property type="evidence" value="ECO:0007669"/>
    <property type="project" value="UniProtKB-EC"/>
</dbReference>
<dbReference type="NCBIfam" id="TIGR01445">
    <property type="entry name" value="intein_Nterm"/>
    <property type="match status" value="1"/>
</dbReference>
<dbReference type="EMBL" id="BIFQ01000001">
    <property type="protein sequence ID" value="GCE03300.1"/>
    <property type="molecule type" value="Genomic_DNA"/>
</dbReference>
<keyword evidence="17" id="KW-1185">Reference proteome</keyword>
<dbReference type="SUPFAM" id="SSF48168">
    <property type="entry name" value="R1 subunit of ribonucleotide reductase, N-terminal domain"/>
    <property type="match status" value="1"/>
</dbReference>
<dbReference type="InterPro" id="IPR013509">
    <property type="entry name" value="RNR_lsu_N"/>
</dbReference>
<dbReference type="InterPro" id="IPR000788">
    <property type="entry name" value="RNR_lg_C"/>
</dbReference>
<evidence type="ECO:0000256" key="13">
    <source>
        <dbReference type="RuleBase" id="RU003410"/>
    </source>
</evidence>
<feature type="compositionally biased region" description="Polar residues" evidence="14">
    <location>
        <begin position="9"/>
        <end position="20"/>
    </location>
</feature>
<dbReference type="SUPFAM" id="SSF55608">
    <property type="entry name" value="Homing endonucleases"/>
    <property type="match status" value="1"/>
</dbReference>
<dbReference type="InterPro" id="IPR027434">
    <property type="entry name" value="Homing_endonucl"/>
</dbReference>
<dbReference type="SMART" id="SM00305">
    <property type="entry name" value="HintC"/>
    <property type="match status" value="1"/>
</dbReference>
<dbReference type="OrthoDB" id="9762933at2"/>
<comment type="caution">
    <text evidence="16">The sequence shown here is derived from an EMBL/GenBank/DDBJ whole genome shotgun (WGS) entry which is preliminary data.</text>
</comment>
<comment type="similarity">
    <text evidence="13">Belongs to the ribonucleoside diphosphate reductase large chain family.</text>
</comment>
<keyword evidence="5" id="KW-0547">Nucleotide-binding</keyword>
<keyword evidence="8 13" id="KW-0560">Oxidoreductase</keyword>
<evidence type="ECO:0000256" key="8">
    <source>
        <dbReference type="ARBA" id="ARBA00023002"/>
    </source>
</evidence>
<dbReference type="InterPro" id="IPR004042">
    <property type="entry name" value="Intein_endonuc_central"/>
</dbReference>
<dbReference type="InterPro" id="IPR003587">
    <property type="entry name" value="Hint_dom_N"/>
</dbReference>
<evidence type="ECO:0000256" key="9">
    <source>
        <dbReference type="ARBA" id="ARBA00023116"/>
    </source>
</evidence>
<dbReference type="Pfam" id="PF12637">
    <property type="entry name" value="TSCPD"/>
    <property type="match status" value="1"/>
</dbReference>
<dbReference type="PROSITE" id="PS50818">
    <property type="entry name" value="INTEIN_C_TER"/>
    <property type="match status" value="1"/>
</dbReference>
<dbReference type="GO" id="GO:0005524">
    <property type="term" value="F:ATP binding"/>
    <property type="evidence" value="ECO:0007669"/>
    <property type="project" value="InterPro"/>
</dbReference>
<keyword evidence="10" id="KW-0170">Cobalt</keyword>
<dbReference type="InterPro" id="IPR024434">
    <property type="entry name" value="TSCPD_dom"/>
</dbReference>
<dbReference type="Gene3D" id="3.20.70.20">
    <property type="match status" value="2"/>
</dbReference>
<dbReference type="InterPro" id="IPR006141">
    <property type="entry name" value="Intein_N"/>
</dbReference>
<dbReference type="PANTHER" id="PTHR43371:SF1">
    <property type="entry name" value="RIBONUCLEOSIDE-DIPHOSPHATE REDUCTASE"/>
    <property type="match status" value="1"/>
</dbReference>
<comment type="cofactor">
    <cofactor evidence="1">
        <name>adenosylcob(III)alamin</name>
        <dbReference type="ChEBI" id="CHEBI:18408"/>
    </cofactor>
</comment>
<evidence type="ECO:0000313" key="16">
    <source>
        <dbReference type="EMBL" id="GCE03300.1"/>
    </source>
</evidence>
<evidence type="ECO:0000256" key="1">
    <source>
        <dbReference type="ARBA" id="ARBA00001922"/>
    </source>
</evidence>
<evidence type="ECO:0000256" key="7">
    <source>
        <dbReference type="ARBA" id="ARBA00023000"/>
    </source>
</evidence>
<evidence type="ECO:0000256" key="3">
    <source>
        <dbReference type="ARBA" id="ARBA00022628"/>
    </source>
</evidence>
<comment type="function">
    <text evidence="11">Catalyzes the reduction of ribonucleotides to deoxyribonucleotides. May function to provide a pool of deoxyribonucleotide precursors for DNA repair during oxygen limitation and/or for immediate growth after restoration of oxygen.</text>
</comment>
<keyword evidence="9 13" id="KW-0215">Deoxyribonucleotide synthesis</keyword>
<dbReference type="InterPro" id="IPR036844">
    <property type="entry name" value="Hint_dom_sf"/>
</dbReference>
<dbReference type="CDD" id="cd00081">
    <property type="entry name" value="Hint"/>
    <property type="match status" value="1"/>
</dbReference>
<dbReference type="SUPFAM" id="SSF51294">
    <property type="entry name" value="Hedgehog/intein (Hint) domain"/>
    <property type="match status" value="1"/>
</dbReference>
<reference evidence="17" key="1">
    <citation type="submission" date="2018-12" db="EMBL/GenBank/DDBJ databases">
        <title>Tengunoibacter tsumagoiensis gen. nov., sp. nov., Dictyobacter kobayashii sp. nov., D. alpinus sp. nov., and D. joshuensis sp. nov. and description of Dictyobacteraceae fam. nov. within the order Ktedonobacterales isolated from Tengu-no-mugimeshi.</title>
        <authorList>
            <person name="Wang C.M."/>
            <person name="Zheng Y."/>
            <person name="Sakai Y."/>
            <person name="Toyoda A."/>
            <person name="Minakuchi Y."/>
            <person name="Abe K."/>
            <person name="Yokota A."/>
            <person name="Yabe S."/>
        </authorList>
    </citation>
    <scope>NUCLEOTIDE SEQUENCE [LARGE SCALE GENOMIC DNA]</scope>
    <source>
        <strain evidence="17">S-27</strain>
    </source>
</reference>
<dbReference type="GO" id="GO:0009263">
    <property type="term" value="P:deoxyribonucleotide biosynthetic process"/>
    <property type="evidence" value="ECO:0007669"/>
    <property type="project" value="UniProtKB-KW"/>
</dbReference>
<feature type="domain" description="DOD-type homing endonuclease" evidence="15">
    <location>
        <begin position="399"/>
        <end position="542"/>
    </location>
</feature>
<dbReference type="InterPro" id="IPR004860">
    <property type="entry name" value="LAGLIDADG_dom"/>
</dbReference>
<evidence type="ECO:0000256" key="6">
    <source>
        <dbReference type="ARBA" id="ARBA00022813"/>
    </source>
</evidence>
<feature type="region of interest" description="Disordered" evidence="14">
    <location>
        <begin position="1"/>
        <end position="20"/>
    </location>
</feature>
<dbReference type="Pfam" id="PF02867">
    <property type="entry name" value="Ribonuc_red_lgC"/>
    <property type="match status" value="1"/>
</dbReference>
<protein>
    <recommendedName>
        <fullName evidence="13">Ribonucleoside-diphosphate reductase</fullName>
        <ecNumber evidence="13">1.17.4.1</ecNumber>
    </recommendedName>
</protein>
<comment type="function">
    <text evidence="13">Provides the precursors necessary for DNA synthesis. Catalyzes the biosynthesis of deoxyribonucleotides from the corresponding ribonucleotides.</text>
</comment>
<dbReference type="GO" id="GO:0016539">
    <property type="term" value="P:intein-mediated protein splicing"/>
    <property type="evidence" value="ECO:0007669"/>
    <property type="project" value="InterPro"/>
</dbReference>
<dbReference type="Proteomes" id="UP000287224">
    <property type="component" value="Unassembled WGS sequence"/>
</dbReference>
<comment type="catalytic activity">
    <reaction evidence="12 13">
        <text>a 2'-deoxyribonucleoside 5'-diphosphate + [thioredoxin]-disulfide + H2O = a ribonucleoside 5'-diphosphate + [thioredoxin]-dithiol</text>
        <dbReference type="Rhea" id="RHEA:23252"/>
        <dbReference type="Rhea" id="RHEA-COMP:10698"/>
        <dbReference type="Rhea" id="RHEA-COMP:10700"/>
        <dbReference type="ChEBI" id="CHEBI:15377"/>
        <dbReference type="ChEBI" id="CHEBI:29950"/>
        <dbReference type="ChEBI" id="CHEBI:50058"/>
        <dbReference type="ChEBI" id="CHEBI:57930"/>
        <dbReference type="ChEBI" id="CHEBI:73316"/>
        <dbReference type="EC" id="1.17.4.1"/>
    </reaction>
</comment>
<evidence type="ECO:0000256" key="14">
    <source>
        <dbReference type="SAM" id="MobiDB-lite"/>
    </source>
</evidence>
<dbReference type="SMART" id="SM00306">
    <property type="entry name" value="HintN"/>
    <property type="match status" value="1"/>
</dbReference>
<dbReference type="RefSeq" id="WP_126594593.1">
    <property type="nucleotide sequence ID" value="NZ_BIFQ01000001.1"/>
</dbReference>
<dbReference type="Pfam" id="PF14528">
    <property type="entry name" value="LAGLIDADG_3"/>
    <property type="match status" value="1"/>
</dbReference>
<dbReference type="UniPathway" id="UPA00326"/>
<dbReference type="PANTHER" id="PTHR43371">
    <property type="entry name" value="VITAMIN B12-DEPENDENT RIBONUCLEOTIDE REDUCTASE"/>
    <property type="match status" value="1"/>
</dbReference>
<sequence length="1151" mass="126968">MLEQEARSVENSGDNGKSTMTQLEGIRQKVFMDRYSLKDPDGKALEFYPEQMWQRVARGIAEVEKTDEKRAEWEKLFNEALTNFQFVPGGRILAGAGTGHQVTYYNCYVIPSPEDSRQGILDNLKVMTEIMARGGGVGINLSTLRPRGSYIKTVNGTASGPCSWAQLYSVATGDVIQQGGSRRGALMLMLDDTHPDIEEFITVKRTAGKIEHANLSVCISDAFMQAVKDDADWNLIWQGEVKKTIRARELWDLICTSAWESAEPGLVFMDRYNKESNTWYYENIRCVNPCVTGDTLIYTDNGLFPASELAEIGTPITVVSSNEDGVALRQASHVFPTGVKPVYRLQTSEGYTIRLTKDHKVLTVNGWKEAGELVAGDKIKLLNGEGHFGTTGNQDLGYVLGWLVGDGYINTKREGSAVLSFFGSEQSIAPRFAESVNRLVSSPEGQRQYQVGTLKVAGREETRVESVRLLRLIDPELLVNKLQVPPSVFRGSHEMQKGFLAALFTADGSVQGSIEKGASIRLTSIDQHLLEGVQQLLLNFGIYSRIYTERREAGERNLPDGKGGSAPYNCQTYHDLVISKGSFVAFARQIGFLIQEKQTKLEDLIAAYQRGPYKEEFVATFESLLADGEETVYDLTEPQDHRFIANGLVVHNCGEQGLPPFGVCNLGAINLSAFVKDGTMDYERLAHISKIAMRFLDNVIDSTEYFIKENAEAQLGTRRTGLGTMGLADALIKMEVAYGSEQSIPIIERIYTTIRNAAYEASADNAAEKGAFPKFDRDKYIQGKFIKRLPKNLQEKIRKQGTRNAVILTQAPTGTTSLLAGVSSGIEPVYDFAMIRRDRTGEHIMYHPLLQAWRDAHPNEPTPDYFVSSKDLTPEEHVRVQGMIQRYTDSSISKTVNAPNNHTVEQVQTLYRLAYEMGCKGVTYYRDGSRDAVLTRVEDEQKARQSAATPETAPAPMFEPVTSIQQGIKQRPAVVQGYTRQVVAPEGKINITINSDEHGPFEVFVNVGKAGSDIAALSEALGRLISINLQLLSPLSQTDRAQEITNQLRGIGGSRSVGFGAQQVRSLPDAVARALELHLDTLQEAINTAESHTEVKASAAVPPLAPANGHSSDVNLSQLKLTGNLCPECGCNTMVYEEGCRKCYSCGHSEC</sequence>
<evidence type="ECO:0000256" key="10">
    <source>
        <dbReference type="ARBA" id="ARBA00023285"/>
    </source>
</evidence>
<keyword evidence="4" id="KW-0237">DNA synthesis</keyword>
<dbReference type="InterPro" id="IPR050862">
    <property type="entry name" value="RdRp_reductase_class-2"/>
</dbReference>
<dbReference type="PROSITE" id="PS50819">
    <property type="entry name" value="INTEIN_ENDONUCLEASE"/>
    <property type="match status" value="1"/>
</dbReference>
<dbReference type="Gene3D" id="2.170.16.10">
    <property type="entry name" value="Hedgehog/Intein (Hint) domain"/>
    <property type="match status" value="2"/>
</dbReference>
<accession>A0A401Z8V5</accession>
<evidence type="ECO:0000259" key="15">
    <source>
        <dbReference type="PROSITE" id="PS50819"/>
    </source>
</evidence>
<evidence type="ECO:0000256" key="5">
    <source>
        <dbReference type="ARBA" id="ARBA00022741"/>
    </source>
</evidence>
<evidence type="ECO:0000256" key="2">
    <source>
        <dbReference type="ARBA" id="ARBA00007405"/>
    </source>
</evidence>
<evidence type="ECO:0000313" key="17">
    <source>
        <dbReference type="Proteomes" id="UP000287224"/>
    </source>
</evidence>
<keyword evidence="7" id="KW-0651">Protein splicing</keyword>
<dbReference type="InterPro" id="IPR030934">
    <property type="entry name" value="Intein_C"/>
</dbReference>
<dbReference type="EC" id="1.17.4.1" evidence="13"/>
<dbReference type="Gene3D" id="3.10.28.10">
    <property type="entry name" value="Homing endonucleases"/>
    <property type="match status" value="1"/>
</dbReference>
<gene>
    <name evidence="16" type="ORF">KDAU_06290</name>
</gene>
<organism evidence="16 17">
    <name type="scientific">Dictyobacter aurantiacus</name>
    <dbReference type="NCBI Taxonomy" id="1936993"/>
    <lineage>
        <taxon>Bacteria</taxon>
        <taxon>Bacillati</taxon>
        <taxon>Chloroflexota</taxon>
        <taxon>Ktedonobacteria</taxon>
        <taxon>Ktedonobacterales</taxon>
        <taxon>Dictyobacteraceae</taxon>
        <taxon>Dictyobacter</taxon>
    </lineage>
</organism>